<comment type="caution">
    <text evidence="1">The sequence shown here is derived from an EMBL/GenBank/DDBJ whole genome shotgun (WGS) entry which is preliminary data.</text>
</comment>
<accession>A0A821RK85</accession>
<keyword evidence="2" id="KW-1185">Reference proteome</keyword>
<dbReference type="Proteomes" id="UP000663880">
    <property type="component" value="Unassembled WGS sequence"/>
</dbReference>
<dbReference type="AlphaFoldDB" id="A0A821RK85"/>
<dbReference type="EMBL" id="CAJOBZ010000014">
    <property type="protein sequence ID" value="CAF4844549.1"/>
    <property type="molecule type" value="Genomic_DNA"/>
</dbReference>
<sequence>MVVFLAAFNDIIGRSLAAVNVLAILESTNIARDGGKRPEGMSLIHWWIGRDLKSLEGCKCDYYLPLTFTIWGIALESYQRDAAMTLFKLRWDSKRLRFYRHPYCNGEELFK</sequence>
<reference evidence="1" key="1">
    <citation type="submission" date="2021-02" db="EMBL/GenBank/DDBJ databases">
        <authorList>
            <person name="Steward A R."/>
        </authorList>
    </citation>
    <scope>NUCLEOTIDE SEQUENCE</scope>
</reference>
<evidence type="ECO:0000313" key="1">
    <source>
        <dbReference type="EMBL" id="CAF4844549.1"/>
    </source>
</evidence>
<proteinExistence type="predicted"/>
<protein>
    <submittedName>
        <fullName evidence="1">Uncharacterized protein</fullName>
    </submittedName>
</protein>
<gene>
    <name evidence="1" type="ORF">PMACD_LOCUS6497</name>
</gene>
<evidence type="ECO:0000313" key="2">
    <source>
        <dbReference type="Proteomes" id="UP000663880"/>
    </source>
</evidence>
<dbReference type="OrthoDB" id="2016582at2759"/>
<organism evidence="1 2">
    <name type="scientific">Pieris macdunnoughi</name>
    <dbReference type="NCBI Taxonomy" id="345717"/>
    <lineage>
        <taxon>Eukaryota</taxon>
        <taxon>Metazoa</taxon>
        <taxon>Ecdysozoa</taxon>
        <taxon>Arthropoda</taxon>
        <taxon>Hexapoda</taxon>
        <taxon>Insecta</taxon>
        <taxon>Pterygota</taxon>
        <taxon>Neoptera</taxon>
        <taxon>Endopterygota</taxon>
        <taxon>Lepidoptera</taxon>
        <taxon>Glossata</taxon>
        <taxon>Ditrysia</taxon>
        <taxon>Papilionoidea</taxon>
        <taxon>Pieridae</taxon>
        <taxon>Pierinae</taxon>
        <taxon>Pieris</taxon>
    </lineage>
</organism>
<name>A0A821RK85_9NEOP</name>